<evidence type="ECO:0000313" key="2">
    <source>
        <dbReference type="EMBL" id="KAL2043622.1"/>
    </source>
</evidence>
<keyword evidence="3" id="KW-1185">Reference proteome</keyword>
<organism evidence="2 3">
    <name type="scientific">Stereocaulon virgatum</name>
    <dbReference type="NCBI Taxonomy" id="373712"/>
    <lineage>
        <taxon>Eukaryota</taxon>
        <taxon>Fungi</taxon>
        <taxon>Dikarya</taxon>
        <taxon>Ascomycota</taxon>
        <taxon>Pezizomycotina</taxon>
        <taxon>Lecanoromycetes</taxon>
        <taxon>OSLEUM clade</taxon>
        <taxon>Lecanoromycetidae</taxon>
        <taxon>Lecanorales</taxon>
        <taxon>Lecanorineae</taxon>
        <taxon>Stereocaulaceae</taxon>
        <taxon>Stereocaulon</taxon>
    </lineage>
</organism>
<accession>A0ABR4AGB5</accession>
<evidence type="ECO:0000313" key="3">
    <source>
        <dbReference type="Proteomes" id="UP001590950"/>
    </source>
</evidence>
<feature type="signal peptide" evidence="1">
    <location>
        <begin position="1"/>
        <end position="20"/>
    </location>
</feature>
<sequence>MHLVPVLSWILYNLVIHGGAITNAQTPNSFDSNSVTLAVTLYELPASDSIQALITGSVPAPMTGNTSMATEIAATASFPGMEFPGMSSTSAITTMLYAKSNSTVYGNATGLKTTKSGAPAPTSSMNGFAVPSPIPLAAAGMVGLICALAAL</sequence>
<comment type="caution">
    <text evidence="2">The sequence shown here is derived from an EMBL/GenBank/DDBJ whole genome shotgun (WGS) entry which is preliminary data.</text>
</comment>
<proteinExistence type="predicted"/>
<reference evidence="2 3" key="1">
    <citation type="submission" date="2024-09" db="EMBL/GenBank/DDBJ databases">
        <title>Rethinking Asexuality: The Enigmatic Case of Functional Sexual Genes in Lepraria (Stereocaulaceae).</title>
        <authorList>
            <person name="Doellman M."/>
            <person name="Sun Y."/>
            <person name="Barcenas-Pena A."/>
            <person name="Lumbsch H.T."/>
            <person name="Grewe F."/>
        </authorList>
    </citation>
    <scope>NUCLEOTIDE SEQUENCE [LARGE SCALE GENOMIC DNA]</scope>
    <source>
        <strain evidence="2 3">Mercado 3170</strain>
    </source>
</reference>
<feature type="chain" id="PRO_5045319992" evidence="1">
    <location>
        <begin position="21"/>
        <end position="151"/>
    </location>
</feature>
<gene>
    <name evidence="2" type="ORF">N7G274_003929</name>
</gene>
<dbReference type="EMBL" id="JBEFKJ010000011">
    <property type="protein sequence ID" value="KAL2043622.1"/>
    <property type="molecule type" value="Genomic_DNA"/>
</dbReference>
<dbReference type="Proteomes" id="UP001590950">
    <property type="component" value="Unassembled WGS sequence"/>
</dbReference>
<protein>
    <submittedName>
        <fullName evidence="2">Uncharacterized protein</fullName>
    </submittedName>
</protein>
<name>A0ABR4AGB5_9LECA</name>
<evidence type="ECO:0000256" key="1">
    <source>
        <dbReference type="SAM" id="SignalP"/>
    </source>
</evidence>
<keyword evidence="1" id="KW-0732">Signal</keyword>